<evidence type="ECO:0000313" key="3">
    <source>
        <dbReference type="Proteomes" id="UP000594468"/>
    </source>
</evidence>
<dbReference type="SUPFAM" id="SSF53448">
    <property type="entry name" value="Nucleotide-diphospho-sugar transferases"/>
    <property type="match status" value="1"/>
</dbReference>
<feature type="domain" description="Glycosyltransferase 2-like" evidence="1">
    <location>
        <begin position="4"/>
        <end position="190"/>
    </location>
</feature>
<dbReference type="InterPro" id="IPR001173">
    <property type="entry name" value="Glyco_trans_2-like"/>
</dbReference>
<dbReference type="AlphaFoldDB" id="A0A7S8IDJ8"/>
<gene>
    <name evidence="2" type="ORF">G4Y79_14295</name>
</gene>
<dbReference type="RefSeq" id="WP_195168953.1">
    <property type="nucleotide sequence ID" value="NZ_CP062983.1"/>
</dbReference>
<proteinExistence type="predicted"/>
<keyword evidence="3" id="KW-1185">Reference proteome</keyword>
<dbReference type="PANTHER" id="PTHR43179">
    <property type="entry name" value="RHAMNOSYLTRANSFERASE WBBL"/>
    <property type="match status" value="1"/>
</dbReference>
<protein>
    <submittedName>
        <fullName evidence="2">Glycosyltransferase family 2 protein</fullName>
    </submittedName>
</protein>
<sequence length="309" mass="35355">MELSIIIVSWNVKDLLAQCLNSIEQSGILAQDAQPSAEIIIVDSGSTDGTVEMVQQSYPQVQLLAQSENIGFTRANNIGLQAAKGHYLLLLNPDTEVIDHALQEIIAYMDTNPQVGIVGPHTLNSDGTTQSTRRRFPTRMLAFFESTWLQPYTPKSMLNHYYVVDQDDTGTFDVDWVQGSAMMVRREVYEQTGGLDEGYTMYSEEMDWCHRAKDAGWRVVYLGTAQIIHHGGKSSDQAGAWKHIYFQKSKIRYFEKYHGKAFAAFLRFFLKLNYRWQIFIERLKQALGHKPDMRRDRIAAYREVLRSGL</sequence>
<evidence type="ECO:0000313" key="2">
    <source>
        <dbReference type="EMBL" id="QPC80878.1"/>
    </source>
</evidence>
<dbReference type="InterPro" id="IPR029044">
    <property type="entry name" value="Nucleotide-diphossugar_trans"/>
</dbReference>
<dbReference type="GO" id="GO:0016740">
    <property type="term" value="F:transferase activity"/>
    <property type="evidence" value="ECO:0007669"/>
    <property type="project" value="UniProtKB-KW"/>
</dbReference>
<dbReference type="Gene3D" id="3.90.550.10">
    <property type="entry name" value="Spore Coat Polysaccharide Biosynthesis Protein SpsA, Chain A"/>
    <property type="match status" value="1"/>
</dbReference>
<keyword evidence="2" id="KW-0808">Transferase</keyword>
<name>A0A7S8IDJ8_9CHLR</name>
<accession>A0A7S8IDJ8</accession>
<organism evidence="2 3">
    <name type="scientific">Phototrophicus methaneseepsis</name>
    <dbReference type="NCBI Taxonomy" id="2710758"/>
    <lineage>
        <taxon>Bacteria</taxon>
        <taxon>Bacillati</taxon>
        <taxon>Chloroflexota</taxon>
        <taxon>Candidatus Thermofontia</taxon>
        <taxon>Phototrophicales</taxon>
        <taxon>Phototrophicaceae</taxon>
        <taxon>Phototrophicus</taxon>
    </lineage>
</organism>
<evidence type="ECO:0000259" key="1">
    <source>
        <dbReference type="Pfam" id="PF00535"/>
    </source>
</evidence>
<dbReference type="PANTHER" id="PTHR43179:SF7">
    <property type="entry name" value="RHAMNOSYLTRANSFERASE WBBL"/>
    <property type="match status" value="1"/>
</dbReference>
<dbReference type="CDD" id="cd04186">
    <property type="entry name" value="GT_2_like_c"/>
    <property type="match status" value="1"/>
</dbReference>
<dbReference type="EMBL" id="CP062983">
    <property type="protein sequence ID" value="QPC80878.1"/>
    <property type="molecule type" value="Genomic_DNA"/>
</dbReference>
<dbReference type="Proteomes" id="UP000594468">
    <property type="component" value="Chromosome"/>
</dbReference>
<dbReference type="Pfam" id="PF00535">
    <property type="entry name" value="Glycos_transf_2"/>
    <property type="match status" value="1"/>
</dbReference>
<dbReference type="KEGG" id="pmet:G4Y79_14295"/>
<reference evidence="2 3" key="1">
    <citation type="submission" date="2020-02" db="EMBL/GenBank/DDBJ databases">
        <authorList>
            <person name="Zheng R.K."/>
            <person name="Sun C.M."/>
        </authorList>
    </citation>
    <scope>NUCLEOTIDE SEQUENCE [LARGE SCALE GENOMIC DNA]</scope>
    <source>
        <strain evidence="3">rifampicinis</strain>
    </source>
</reference>